<name>A0A553WAN2_9SPHN</name>
<accession>A0A553WAN2</accession>
<reference evidence="2 3" key="1">
    <citation type="submission" date="2019-07" db="EMBL/GenBank/DDBJ databases">
        <authorList>
            <person name="Park M."/>
        </authorList>
    </citation>
    <scope>NUCLEOTIDE SEQUENCE [LARGE SCALE GENOMIC DNA]</scope>
    <source>
        <strain evidence="2 3">KCTC32445</strain>
    </source>
</reference>
<dbReference type="AlphaFoldDB" id="A0A553WAN2"/>
<comment type="caution">
    <text evidence="2">The sequence shown here is derived from an EMBL/GenBank/DDBJ whole genome shotgun (WGS) entry which is preliminary data.</text>
</comment>
<feature type="domain" description="DUF6980" evidence="1">
    <location>
        <begin position="3"/>
        <end position="66"/>
    </location>
</feature>
<dbReference type="Pfam" id="PF22400">
    <property type="entry name" value="DUF6980"/>
    <property type="match status" value="1"/>
</dbReference>
<dbReference type="EMBL" id="VKKU01000002">
    <property type="protein sequence ID" value="TSB01750.1"/>
    <property type="molecule type" value="Genomic_DNA"/>
</dbReference>
<dbReference type="OrthoDB" id="4206464at2"/>
<protein>
    <recommendedName>
        <fullName evidence="1">DUF6980 domain-containing protein</fullName>
    </recommendedName>
</protein>
<organism evidence="2 3">
    <name type="scientific">Sphingorhabdus contaminans</name>
    <dbReference type="NCBI Taxonomy" id="1343899"/>
    <lineage>
        <taxon>Bacteria</taxon>
        <taxon>Pseudomonadati</taxon>
        <taxon>Pseudomonadota</taxon>
        <taxon>Alphaproteobacteria</taxon>
        <taxon>Sphingomonadales</taxon>
        <taxon>Sphingomonadaceae</taxon>
        <taxon>Sphingorhabdus</taxon>
    </lineage>
</organism>
<keyword evidence="3" id="KW-1185">Reference proteome</keyword>
<gene>
    <name evidence="2" type="ORF">FOM92_11285</name>
</gene>
<dbReference type="Proteomes" id="UP000320160">
    <property type="component" value="Unassembled WGS sequence"/>
</dbReference>
<evidence type="ECO:0000313" key="3">
    <source>
        <dbReference type="Proteomes" id="UP000320160"/>
    </source>
</evidence>
<evidence type="ECO:0000313" key="2">
    <source>
        <dbReference type="EMBL" id="TSB01750.1"/>
    </source>
</evidence>
<sequence length="69" mass="7930">MTKHCCEMMRSNVENICDMHPDRFDCPDCLIYYSENRDSYGLIIHDGGHSVITISYCPWCATKLPNGLD</sequence>
<evidence type="ECO:0000259" key="1">
    <source>
        <dbReference type="Pfam" id="PF22400"/>
    </source>
</evidence>
<proteinExistence type="predicted"/>
<dbReference type="RefSeq" id="WP_143776970.1">
    <property type="nucleotide sequence ID" value="NZ_VKKU01000002.1"/>
</dbReference>
<dbReference type="InterPro" id="IPR053918">
    <property type="entry name" value="DUF6980"/>
</dbReference>